<proteinExistence type="predicted"/>
<dbReference type="InterPro" id="IPR016156">
    <property type="entry name" value="FAD/NAD-linked_Rdtase_dimer_sf"/>
</dbReference>
<dbReference type="PRINTS" id="PR00411">
    <property type="entry name" value="PNDRDTASEI"/>
</dbReference>
<dbReference type="InterPro" id="IPR036188">
    <property type="entry name" value="FAD/NAD-bd_sf"/>
</dbReference>
<dbReference type="InterPro" id="IPR050446">
    <property type="entry name" value="FAD-oxidoreductase/Apoptosis"/>
</dbReference>
<dbReference type="PANTHER" id="PTHR43557">
    <property type="entry name" value="APOPTOSIS-INDUCING FACTOR 1"/>
    <property type="match status" value="1"/>
</dbReference>
<dbReference type="Pfam" id="PF07992">
    <property type="entry name" value="Pyr_redox_2"/>
    <property type="match status" value="1"/>
</dbReference>
<evidence type="ECO:0000313" key="8">
    <source>
        <dbReference type="Proteomes" id="UP000323608"/>
    </source>
</evidence>
<organism evidence="7 8">
    <name type="scientific">Rhizobium tropici</name>
    <dbReference type="NCBI Taxonomy" id="398"/>
    <lineage>
        <taxon>Bacteria</taxon>
        <taxon>Pseudomonadati</taxon>
        <taxon>Pseudomonadota</taxon>
        <taxon>Alphaproteobacteria</taxon>
        <taxon>Hyphomicrobiales</taxon>
        <taxon>Rhizobiaceae</taxon>
        <taxon>Rhizobium/Agrobacterium group</taxon>
        <taxon>Rhizobium</taxon>
    </lineage>
</organism>
<dbReference type="EMBL" id="VNIP01000014">
    <property type="protein sequence ID" value="KAA1176970.1"/>
    <property type="molecule type" value="Genomic_DNA"/>
</dbReference>
<keyword evidence="4" id="KW-0560">Oxidoreductase</keyword>
<keyword evidence="3" id="KW-0274">FAD</keyword>
<gene>
    <name evidence="7" type="ORF">FP026_25750</name>
</gene>
<feature type="domain" description="Reductase C-terminal" evidence="6">
    <location>
        <begin position="311"/>
        <end position="376"/>
    </location>
</feature>
<dbReference type="Gene3D" id="3.50.50.60">
    <property type="entry name" value="FAD/NAD(P)-binding domain"/>
    <property type="match status" value="2"/>
</dbReference>
<dbReference type="GO" id="GO:0016651">
    <property type="term" value="F:oxidoreductase activity, acting on NAD(P)H"/>
    <property type="evidence" value="ECO:0007669"/>
    <property type="project" value="TreeGrafter"/>
</dbReference>
<evidence type="ECO:0000313" key="7">
    <source>
        <dbReference type="EMBL" id="KAA1176970.1"/>
    </source>
</evidence>
<dbReference type="InterPro" id="IPR023753">
    <property type="entry name" value="FAD/NAD-binding_dom"/>
</dbReference>
<reference evidence="7 8" key="1">
    <citation type="submission" date="2019-07" db="EMBL/GenBank/DDBJ databases">
        <title>The Draft Genome Sequence of Rhizobium tropici SARCC-755 Associated with Superior Nodulation on Pigeonpea (Cajanus cajan (L.) Millsp.).</title>
        <authorList>
            <person name="Bopape F.L."/>
            <person name="Hassen A.I."/>
            <person name="Swanevelder Z.H."/>
            <person name="Gwata E.T."/>
        </authorList>
    </citation>
    <scope>NUCLEOTIDE SEQUENCE [LARGE SCALE GENOMIC DNA]</scope>
    <source>
        <strain evidence="7 8">SARCC-755</strain>
    </source>
</reference>
<evidence type="ECO:0000259" key="6">
    <source>
        <dbReference type="Pfam" id="PF14759"/>
    </source>
</evidence>
<comment type="cofactor">
    <cofactor evidence="1">
        <name>FAD</name>
        <dbReference type="ChEBI" id="CHEBI:57692"/>
    </cofactor>
</comment>
<comment type="caution">
    <text evidence="7">The sequence shown here is derived from an EMBL/GenBank/DDBJ whole genome shotgun (WGS) entry which is preliminary data.</text>
</comment>
<keyword evidence="2" id="KW-0285">Flavoprotein</keyword>
<protein>
    <submittedName>
        <fullName evidence="7">FAD-dependent oxidoreductase</fullName>
    </submittedName>
</protein>
<accession>A0A5B0VQK8</accession>
<dbReference type="PRINTS" id="PR00368">
    <property type="entry name" value="FADPNR"/>
</dbReference>
<dbReference type="SUPFAM" id="SSF55424">
    <property type="entry name" value="FAD/NAD-linked reductases, dimerisation (C-terminal) domain"/>
    <property type="match status" value="1"/>
</dbReference>
<dbReference type="SUPFAM" id="SSF51905">
    <property type="entry name" value="FAD/NAD(P)-binding domain"/>
    <property type="match status" value="2"/>
</dbReference>
<dbReference type="InterPro" id="IPR028202">
    <property type="entry name" value="Reductase_C"/>
</dbReference>
<dbReference type="PANTHER" id="PTHR43557:SF2">
    <property type="entry name" value="RIESKE DOMAIN-CONTAINING PROTEIN-RELATED"/>
    <property type="match status" value="1"/>
</dbReference>
<dbReference type="GO" id="GO:0005737">
    <property type="term" value="C:cytoplasm"/>
    <property type="evidence" value="ECO:0007669"/>
    <property type="project" value="TreeGrafter"/>
</dbReference>
<dbReference type="Gene3D" id="3.30.390.30">
    <property type="match status" value="1"/>
</dbReference>
<evidence type="ECO:0000256" key="3">
    <source>
        <dbReference type="ARBA" id="ARBA00022827"/>
    </source>
</evidence>
<evidence type="ECO:0000259" key="5">
    <source>
        <dbReference type="Pfam" id="PF07992"/>
    </source>
</evidence>
<dbReference type="OrthoDB" id="7809559at2"/>
<name>A0A5B0VQK8_RHITR</name>
<dbReference type="AlphaFoldDB" id="A0A5B0VQK8"/>
<feature type="domain" description="FAD/NAD(P)-binding" evidence="5">
    <location>
        <begin position="1"/>
        <end position="290"/>
    </location>
</feature>
<dbReference type="Proteomes" id="UP000323608">
    <property type="component" value="Unassembled WGS sequence"/>
</dbReference>
<sequence length="384" mass="41511">MAGVRAVKALRRKGFGGEIVLIGEEGELPYDRPPLSKQFLTSDEPITPRLLEAASFYDTVDLRLGVRATALSLRDQAVTLNDGSSVAADHIIIATGASARSLPGLPDRIKGVTTFRTAADARRVREAFDEGPRVVVIGAGFIGCEIAASARARGLQVTVIELRHSPVIRDVGALVGGTIAALHRENGVDMRFGTTVSSFVADKRIRALHLSDGSRIEADLVVVGVGANPRTDWLDGSGLLLRNGLACDERCRVIGGGGHVWAAGDVASRPSSRFAESLRVEHWTNASEQASALASNLLDPNLFRPYDSIPYFWSDQYQHRYQIIGRISSSDDTTLLHGTLRERPFAVAYHRDGRLRGVVACDMPDVIAQARVQLDDETIQLSPT</sequence>
<evidence type="ECO:0000256" key="1">
    <source>
        <dbReference type="ARBA" id="ARBA00001974"/>
    </source>
</evidence>
<evidence type="ECO:0000256" key="2">
    <source>
        <dbReference type="ARBA" id="ARBA00022630"/>
    </source>
</evidence>
<evidence type="ECO:0000256" key="4">
    <source>
        <dbReference type="ARBA" id="ARBA00023002"/>
    </source>
</evidence>
<dbReference type="Pfam" id="PF14759">
    <property type="entry name" value="Reductase_C"/>
    <property type="match status" value="1"/>
</dbReference>